<reference evidence="2 3" key="1">
    <citation type="submission" date="2020-08" db="EMBL/GenBank/DDBJ databases">
        <title>Sequencing the genomes of 1000 actinobacteria strains.</title>
        <authorList>
            <person name="Klenk H.-P."/>
        </authorList>
    </citation>
    <scope>NUCLEOTIDE SEQUENCE [LARGE SCALE GENOMIC DNA]</scope>
    <source>
        <strain evidence="2 3">DSM 46659</strain>
    </source>
</reference>
<dbReference type="Gene3D" id="1.10.260.40">
    <property type="entry name" value="lambda repressor-like DNA-binding domains"/>
    <property type="match status" value="1"/>
</dbReference>
<evidence type="ECO:0000313" key="3">
    <source>
        <dbReference type="Proteomes" id="UP000546642"/>
    </source>
</evidence>
<dbReference type="GO" id="GO:0003677">
    <property type="term" value="F:DNA binding"/>
    <property type="evidence" value="ECO:0007669"/>
    <property type="project" value="InterPro"/>
</dbReference>
<gene>
    <name evidence="2" type="ORF">HNR23_004257</name>
</gene>
<dbReference type="EMBL" id="JACHDS010000001">
    <property type="protein sequence ID" value="MBB6174197.1"/>
    <property type="molecule type" value="Genomic_DNA"/>
</dbReference>
<dbReference type="SUPFAM" id="SSF48452">
    <property type="entry name" value="TPR-like"/>
    <property type="match status" value="1"/>
</dbReference>
<evidence type="ECO:0000313" key="2">
    <source>
        <dbReference type="EMBL" id="MBB6174197.1"/>
    </source>
</evidence>
<dbReference type="InterPro" id="IPR010982">
    <property type="entry name" value="Lambda_DNA-bd_dom_sf"/>
</dbReference>
<dbReference type="InterPro" id="IPR011990">
    <property type="entry name" value="TPR-like_helical_dom_sf"/>
</dbReference>
<dbReference type="Proteomes" id="UP000546642">
    <property type="component" value="Unassembled WGS sequence"/>
</dbReference>
<dbReference type="SUPFAM" id="SSF47413">
    <property type="entry name" value="lambda repressor-like DNA-binding domains"/>
    <property type="match status" value="1"/>
</dbReference>
<dbReference type="InterPro" id="IPR001387">
    <property type="entry name" value="Cro/C1-type_HTH"/>
</dbReference>
<keyword evidence="3" id="KW-1185">Reference proteome</keyword>
<dbReference type="SMART" id="SM00530">
    <property type="entry name" value="HTH_XRE"/>
    <property type="match status" value="1"/>
</dbReference>
<proteinExistence type="predicted"/>
<dbReference type="AlphaFoldDB" id="A0A7X0D734"/>
<comment type="caution">
    <text evidence="2">The sequence shown here is derived from an EMBL/GenBank/DDBJ whole genome shotgun (WGS) entry which is preliminary data.</text>
</comment>
<dbReference type="RefSeq" id="WP_184078084.1">
    <property type="nucleotide sequence ID" value="NZ_JACHDS010000001.1"/>
</dbReference>
<dbReference type="Pfam" id="PF01381">
    <property type="entry name" value="HTH_3"/>
    <property type="match status" value="1"/>
</dbReference>
<name>A0A7X0D734_9ACTN</name>
<accession>A0A7X0D734</accession>
<evidence type="ECO:0000259" key="1">
    <source>
        <dbReference type="PROSITE" id="PS50943"/>
    </source>
</evidence>
<dbReference type="PROSITE" id="PS50943">
    <property type="entry name" value="HTH_CROC1"/>
    <property type="match status" value="1"/>
</dbReference>
<protein>
    <submittedName>
        <fullName evidence="2">Transcriptional regulator with XRE-family HTH domain</fullName>
    </submittedName>
</protein>
<feature type="domain" description="HTH cro/C1-type" evidence="1">
    <location>
        <begin position="11"/>
        <end position="64"/>
    </location>
</feature>
<organism evidence="2 3">
    <name type="scientific">Nocardiopsis mwathae</name>
    <dbReference type="NCBI Taxonomy" id="1472723"/>
    <lineage>
        <taxon>Bacteria</taxon>
        <taxon>Bacillati</taxon>
        <taxon>Actinomycetota</taxon>
        <taxon>Actinomycetes</taxon>
        <taxon>Streptosporangiales</taxon>
        <taxon>Nocardiopsidaceae</taxon>
        <taxon>Nocardiopsis</taxon>
    </lineage>
</organism>
<dbReference type="CDD" id="cd00093">
    <property type="entry name" value="HTH_XRE"/>
    <property type="match status" value="1"/>
</dbReference>
<sequence length="406" mass="44416">MTNDQTVADRVRELRRRRGLTQEELAEQAGLSANVVRKIEQGGTARMETYNALGRVLKVRTVWFMTAESPSPKPQPQGSRDAVLADIRSAVNPPAGLSGRLYADDDTPPNLPMLSHAVTAVADAYQADRYDDVARMAPALVRSAHVHVRALDGADHTEAVRLRGGALRITGAYLIQIREHDLALMALRDALRDAVDVGDEALAAAAIGQQGWALLRQARFDEVERLCIAAADQMEPRISKATPQQLSAWGYLLMRAAAAAARNNRVEEARELQGVAVSAAGPLAQEHEWLGRMRFGRVTAAMNGMQVELVTGHPDRALEVARDLPDSPGVTPNTRQRHALDVAKAHVQLGDADKATEILGRLRRTSPSWLRHQQLGRDVAEDIVNGPKRMPTQEQRELADFLGVPM</sequence>